<keyword evidence="3" id="KW-0804">Transcription</keyword>
<dbReference type="GO" id="GO:0003700">
    <property type="term" value="F:DNA-binding transcription factor activity"/>
    <property type="evidence" value="ECO:0007669"/>
    <property type="project" value="InterPro"/>
</dbReference>
<dbReference type="RefSeq" id="WP_109762980.1">
    <property type="nucleotide sequence ID" value="NZ_QGGU01000004.1"/>
</dbReference>
<dbReference type="OrthoDB" id="5722175at2"/>
<keyword evidence="1" id="KW-0805">Transcription regulation</keyword>
<evidence type="ECO:0000313" key="7">
    <source>
        <dbReference type="Proteomes" id="UP000245790"/>
    </source>
</evidence>
<comment type="caution">
    <text evidence="6">The sequence shown here is derived from an EMBL/GenBank/DDBJ whole genome shotgun (WGS) entry which is preliminary data.</text>
</comment>
<keyword evidence="7" id="KW-1185">Reference proteome</keyword>
<evidence type="ECO:0000256" key="1">
    <source>
        <dbReference type="ARBA" id="ARBA00023015"/>
    </source>
</evidence>
<dbReference type="AlphaFoldDB" id="A0A316FZP5"/>
<keyword evidence="4" id="KW-0175">Coiled coil</keyword>
<dbReference type="InterPro" id="IPR018060">
    <property type="entry name" value="HTH_AraC"/>
</dbReference>
<dbReference type="SUPFAM" id="SSF46689">
    <property type="entry name" value="Homeodomain-like"/>
    <property type="match status" value="1"/>
</dbReference>
<feature type="coiled-coil region" evidence="4">
    <location>
        <begin position="293"/>
        <end position="324"/>
    </location>
</feature>
<reference evidence="6 7" key="1">
    <citation type="submission" date="2018-05" db="EMBL/GenBank/DDBJ databases">
        <title>Genomic Encyclopedia of Type Strains, Phase IV (KMG-IV): sequencing the most valuable type-strain genomes for metagenomic binning, comparative biology and taxonomic classification.</title>
        <authorList>
            <person name="Goeker M."/>
        </authorList>
    </citation>
    <scope>NUCLEOTIDE SEQUENCE [LARGE SCALE GENOMIC DNA]</scope>
    <source>
        <strain evidence="6 7">DSM 25350</strain>
    </source>
</reference>
<dbReference type="PANTHER" id="PTHR47894:SF1">
    <property type="entry name" value="HTH-TYPE TRANSCRIPTIONAL REGULATOR VQSM"/>
    <property type="match status" value="1"/>
</dbReference>
<keyword evidence="2" id="KW-0238">DNA-binding</keyword>
<dbReference type="InterPro" id="IPR009057">
    <property type="entry name" value="Homeodomain-like_sf"/>
</dbReference>
<organism evidence="6 7">
    <name type="scientific">Pleionea mediterranea</name>
    <dbReference type="NCBI Taxonomy" id="523701"/>
    <lineage>
        <taxon>Bacteria</taxon>
        <taxon>Pseudomonadati</taxon>
        <taxon>Pseudomonadota</taxon>
        <taxon>Gammaproteobacteria</taxon>
        <taxon>Oceanospirillales</taxon>
        <taxon>Pleioneaceae</taxon>
        <taxon>Pleionea</taxon>
    </lineage>
</organism>
<feature type="domain" description="HTH araC/xylS-type" evidence="5">
    <location>
        <begin position="272"/>
        <end position="370"/>
    </location>
</feature>
<evidence type="ECO:0000256" key="3">
    <source>
        <dbReference type="ARBA" id="ARBA00023163"/>
    </source>
</evidence>
<dbReference type="EMBL" id="QGGU01000004">
    <property type="protein sequence ID" value="PWK53010.1"/>
    <property type="molecule type" value="Genomic_DNA"/>
</dbReference>
<protein>
    <submittedName>
        <fullName evidence="6">AraC family transcriptional regulator</fullName>
    </submittedName>
</protein>
<evidence type="ECO:0000259" key="5">
    <source>
        <dbReference type="PROSITE" id="PS01124"/>
    </source>
</evidence>
<dbReference type="GO" id="GO:0005829">
    <property type="term" value="C:cytosol"/>
    <property type="evidence" value="ECO:0007669"/>
    <property type="project" value="TreeGrafter"/>
</dbReference>
<dbReference type="InterPro" id="IPR032687">
    <property type="entry name" value="AraC-type_N"/>
</dbReference>
<dbReference type="PANTHER" id="PTHR47894">
    <property type="entry name" value="HTH-TYPE TRANSCRIPTIONAL REGULATOR GADX"/>
    <property type="match status" value="1"/>
</dbReference>
<dbReference type="Pfam" id="PF12833">
    <property type="entry name" value="HTH_18"/>
    <property type="match status" value="1"/>
</dbReference>
<dbReference type="Proteomes" id="UP000245790">
    <property type="component" value="Unassembled WGS sequence"/>
</dbReference>
<dbReference type="InterPro" id="IPR020449">
    <property type="entry name" value="Tscrpt_reg_AraC-type_HTH"/>
</dbReference>
<gene>
    <name evidence="6" type="ORF">C8D97_104228</name>
</gene>
<accession>A0A316FZP5</accession>
<dbReference type="PROSITE" id="PS01124">
    <property type="entry name" value="HTH_ARAC_FAMILY_2"/>
    <property type="match status" value="1"/>
</dbReference>
<evidence type="ECO:0000256" key="2">
    <source>
        <dbReference type="ARBA" id="ARBA00023125"/>
    </source>
</evidence>
<sequence length="371" mass="41521">MPTSRHTKNLKSQSLSNDLPSIQASQHTKQVTVAVSYFKALLDFCVEEYSLSRSYLLSQSGLSETDLNDPQQRIAAERYNHLMITTAEQSDDSLLGQNFGAQLGTSAFNILGYLAMSAATLGEAALALQKYEELVSNIGSTTIKHNGATSQMCWQPNQHNDPLNHHIVKLSHHIVEAVFSGWISFGRKIIGFAAPINRIYFCHSKPESTQDNQSRIFDCPVLYNQAINAIEIDKKWLSLPLTQSQQAVYQALLVEAQKAIEKIGQASNSFTHQIQSLIINNLYQGSLSLDNIASQLNVSRRTLQRQLKQQQVNFRDLVEQAKKELAIKLVIEDSLPLTSIAGILGFSEQSGFTRAFKRWTGYSPKEYREVN</sequence>
<dbReference type="Gene3D" id="1.10.10.60">
    <property type="entry name" value="Homeodomain-like"/>
    <property type="match status" value="1"/>
</dbReference>
<proteinExistence type="predicted"/>
<dbReference type="SMART" id="SM00342">
    <property type="entry name" value="HTH_ARAC"/>
    <property type="match status" value="1"/>
</dbReference>
<evidence type="ECO:0000313" key="6">
    <source>
        <dbReference type="EMBL" id="PWK53010.1"/>
    </source>
</evidence>
<dbReference type="Pfam" id="PF12625">
    <property type="entry name" value="Arabinose_bd"/>
    <property type="match status" value="1"/>
</dbReference>
<name>A0A316FZP5_9GAMM</name>
<dbReference type="GO" id="GO:0000976">
    <property type="term" value="F:transcription cis-regulatory region binding"/>
    <property type="evidence" value="ECO:0007669"/>
    <property type="project" value="TreeGrafter"/>
</dbReference>
<evidence type="ECO:0000256" key="4">
    <source>
        <dbReference type="SAM" id="Coils"/>
    </source>
</evidence>
<dbReference type="PRINTS" id="PR00032">
    <property type="entry name" value="HTHARAC"/>
</dbReference>